<keyword evidence="2" id="KW-1185">Reference proteome</keyword>
<dbReference type="SUPFAM" id="SSF56059">
    <property type="entry name" value="Glutathione synthetase ATP-binding domain-like"/>
    <property type="match status" value="1"/>
</dbReference>
<reference evidence="1" key="1">
    <citation type="journal article" date="2019" name="PLoS Negl. Trop. Dis.">
        <title>Revisiting the worldwide diversity of Leptospira species in the environment.</title>
        <authorList>
            <person name="Vincent A.T."/>
            <person name="Schiettekatte O."/>
            <person name="Bourhy P."/>
            <person name="Veyrier F.J."/>
            <person name="Picardeau M."/>
        </authorList>
    </citation>
    <scope>NUCLEOTIDE SEQUENCE [LARGE SCALE GENOMIC DNA]</scope>
    <source>
        <strain evidence="1">201800301</strain>
    </source>
</reference>
<dbReference type="EMBL" id="RQEY01000005">
    <property type="protein sequence ID" value="TGK43480.1"/>
    <property type="molecule type" value="Genomic_DNA"/>
</dbReference>
<dbReference type="AlphaFoldDB" id="A0A4R9HAC9"/>
<name>A0A4R9HAC9_9LEPT</name>
<sequence>MSSLAEILNEKCSCSTLNKERLNAEAYKFTVPEVRAQGIEHFYSETPSFINISDKNKIRQILNSIRNALRLPELRDRILSNYDPEVRAGNITGGVFLSLDFHHTKEGPKLIEINTNAGGAYLQLKLLEAQIKCCEIVDIAIQNAEALRNLEEKFYSIFLDEWNSNGRPGRPDFIAIVDENPSGQFLYPEFLLFRDLFRSKGIRSEILDPSQIERIGDSLYFEGEKIDLIYNRLTDFHLSEVPNSKIREVWQNGNVIITPNPIDYDLYARKTNLNVLSDNEFLIKAGLNKKDSEILISAIPDTKIVTSANASELWEKRKSIFFKPKEGFGSKATYYGGKLTKNKFSEIVNGEYISQEFVPPSVRVTSISGEEKELKMDIRAYIYKDEILVLASRLYQGQTTNFRTPGGGFSPLYTLPEIV</sequence>
<dbReference type="Proteomes" id="UP000298097">
    <property type="component" value="Unassembled WGS sequence"/>
</dbReference>
<dbReference type="RefSeq" id="WP_135772585.1">
    <property type="nucleotide sequence ID" value="NZ_RQEY01000005.1"/>
</dbReference>
<organism evidence="1 2">
    <name type="scientific">Leptospira andrefontaineae</name>
    <dbReference type="NCBI Taxonomy" id="2484976"/>
    <lineage>
        <taxon>Bacteria</taxon>
        <taxon>Pseudomonadati</taxon>
        <taxon>Spirochaetota</taxon>
        <taxon>Spirochaetia</taxon>
        <taxon>Leptospirales</taxon>
        <taxon>Leptospiraceae</taxon>
        <taxon>Leptospira</taxon>
    </lineage>
</organism>
<evidence type="ECO:0000313" key="1">
    <source>
        <dbReference type="EMBL" id="TGK43480.1"/>
    </source>
</evidence>
<accession>A0A4R9HAC9</accession>
<protein>
    <submittedName>
        <fullName evidence="1">Circularly permuted ATPgrasp domain protein</fullName>
    </submittedName>
</protein>
<gene>
    <name evidence="1" type="ORF">EHO65_02235</name>
</gene>
<proteinExistence type="predicted"/>
<comment type="caution">
    <text evidence="1">The sequence shown here is derived from an EMBL/GenBank/DDBJ whole genome shotgun (WGS) entry which is preliminary data.</text>
</comment>
<dbReference type="OrthoDB" id="344992at2"/>
<evidence type="ECO:0000313" key="2">
    <source>
        <dbReference type="Proteomes" id="UP000298097"/>
    </source>
</evidence>